<dbReference type="AlphaFoldDB" id="A0A7S2QZU1"/>
<reference evidence="1" key="1">
    <citation type="submission" date="2021-01" db="EMBL/GenBank/DDBJ databases">
        <authorList>
            <person name="Corre E."/>
            <person name="Pelletier E."/>
            <person name="Niang G."/>
            <person name="Scheremetjew M."/>
            <person name="Finn R."/>
            <person name="Kale V."/>
            <person name="Holt S."/>
            <person name="Cochrane G."/>
            <person name="Meng A."/>
            <person name="Brown T."/>
            <person name="Cohen L."/>
        </authorList>
    </citation>
    <scope>NUCLEOTIDE SEQUENCE</scope>
    <source>
        <strain evidence="1">Clade-D-RCC2596</strain>
    </source>
</reference>
<organism evidence="1">
    <name type="scientific">Ostreococcus mediterraneus</name>
    <dbReference type="NCBI Taxonomy" id="1486918"/>
    <lineage>
        <taxon>Eukaryota</taxon>
        <taxon>Viridiplantae</taxon>
        <taxon>Chlorophyta</taxon>
        <taxon>Mamiellophyceae</taxon>
        <taxon>Mamiellales</taxon>
        <taxon>Bathycoccaceae</taxon>
        <taxon>Ostreococcus</taxon>
    </lineage>
</organism>
<dbReference type="PROSITE" id="PS51257">
    <property type="entry name" value="PROKAR_LIPOPROTEIN"/>
    <property type="match status" value="1"/>
</dbReference>
<protein>
    <submittedName>
        <fullName evidence="1">Uncharacterized protein</fullName>
    </submittedName>
</protein>
<evidence type="ECO:0000313" key="1">
    <source>
        <dbReference type="EMBL" id="CAD9655656.1"/>
    </source>
</evidence>
<proteinExistence type="predicted"/>
<accession>A0A7S2QZU1</accession>
<gene>
    <name evidence="1" type="ORF">OMED0932_LOCUS1396</name>
</gene>
<dbReference type="EMBL" id="HBHH01003550">
    <property type="protein sequence ID" value="CAD9655656.1"/>
    <property type="molecule type" value="Transcribed_RNA"/>
</dbReference>
<sequence length="102" mass="11067">MRCSAVVFGPLHTIPATQSCVVRSVNDNFVYTDAYIASKCKTANLAGVQFAIGLGADVQVPKTDLNIVLKTDVDINGVSICVDDVQLYTWPPEPGNFYLKML</sequence>
<name>A0A7S2QZU1_9CHLO</name>